<comment type="similarity">
    <text evidence="1">Belongs to the glycosyl hydrolase 25 family.</text>
</comment>
<comment type="caution">
    <text evidence="2">The sequence shown here is derived from an EMBL/GenBank/DDBJ whole genome shotgun (WGS) entry which is preliminary data.</text>
</comment>
<evidence type="ECO:0000313" key="2">
    <source>
        <dbReference type="EMBL" id="OJD23799.1"/>
    </source>
</evidence>
<dbReference type="GO" id="GO:0016998">
    <property type="term" value="P:cell wall macromolecule catabolic process"/>
    <property type="evidence" value="ECO:0007669"/>
    <property type="project" value="InterPro"/>
</dbReference>
<dbReference type="GO" id="GO:0009253">
    <property type="term" value="P:peptidoglycan catabolic process"/>
    <property type="evidence" value="ECO:0007669"/>
    <property type="project" value="InterPro"/>
</dbReference>
<reference evidence="2 3" key="1">
    <citation type="submission" date="2015-08" db="EMBL/GenBank/DDBJ databases">
        <title>Emmonsia species relationships and genome sequence.</title>
        <authorList>
            <person name="Cuomo C.A."/>
            <person name="Schwartz I.S."/>
            <person name="Kenyon C."/>
            <person name="De Hoog G.S."/>
            <person name="Govender N.P."/>
            <person name="Botha A."/>
            <person name="Moreno L."/>
            <person name="De Vries M."/>
            <person name="Munoz J.F."/>
            <person name="Stielow J.B."/>
        </authorList>
    </citation>
    <scope>NUCLEOTIDE SEQUENCE [LARGE SCALE GENOMIC DNA]</scope>
    <source>
        <strain evidence="2 3">EI222</strain>
    </source>
</reference>
<name>A0A1J9R5M9_9EURO</name>
<dbReference type="VEuPathDB" id="FungiDB:ACJ73_04841"/>
<accession>A0A1J9R5M9</accession>
<dbReference type="GO" id="GO:0016052">
    <property type="term" value="P:carbohydrate catabolic process"/>
    <property type="evidence" value="ECO:0007669"/>
    <property type="project" value="TreeGrafter"/>
</dbReference>
<dbReference type="PANTHER" id="PTHR34135">
    <property type="entry name" value="LYSOZYME"/>
    <property type="match status" value="1"/>
</dbReference>
<dbReference type="Pfam" id="PF01183">
    <property type="entry name" value="Glyco_hydro_25"/>
    <property type="match status" value="1"/>
</dbReference>
<dbReference type="SUPFAM" id="SSF51445">
    <property type="entry name" value="(Trans)glycosidases"/>
    <property type="match status" value="1"/>
</dbReference>
<protein>
    <submittedName>
        <fullName evidence="2">N,O-diacetylmuramidase</fullName>
    </submittedName>
</protein>
<dbReference type="EMBL" id="LGTZ01000704">
    <property type="protein sequence ID" value="OJD23799.1"/>
    <property type="molecule type" value="Genomic_DNA"/>
</dbReference>
<dbReference type="Proteomes" id="UP000242791">
    <property type="component" value="Unassembled WGS sequence"/>
</dbReference>
<dbReference type="AlphaFoldDB" id="A0A1J9R5M9"/>
<organism evidence="2 3">
    <name type="scientific">Blastomyces percursus</name>
    <dbReference type="NCBI Taxonomy" id="1658174"/>
    <lineage>
        <taxon>Eukaryota</taxon>
        <taxon>Fungi</taxon>
        <taxon>Dikarya</taxon>
        <taxon>Ascomycota</taxon>
        <taxon>Pezizomycotina</taxon>
        <taxon>Eurotiomycetes</taxon>
        <taxon>Eurotiomycetidae</taxon>
        <taxon>Onygenales</taxon>
        <taxon>Ajellomycetaceae</taxon>
        <taxon>Blastomyces</taxon>
    </lineage>
</organism>
<keyword evidence="3" id="KW-1185">Reference proteome</keyword>
<sequence>MSTTTIPAPPNIFVLINQTNNTRPSAATTQAPQRLALSVAATTSRTRALRRGTGPLFPRLRGGWSGDSITLPGMLDLETSLNGHQCHGLSTSAMVSWIRDFVNTYKNKTGRYPMIYTSPSWWQSCTGDSRVFASTCSLVMTRWAKSPGTAPGGLTHTIWQHTDEYEFGGNGDLFNGNEEGLRKLATG</sequence>
<evidence type="ECO:0000313" key="3">
    <source>
        <dbReference type="Proteomes" id="UP000242791"/>
    </source>
</evidence>
<dbReference type="Gene3D" id="3.20.20.80">
    <property type="entry name" value="Glycosidases"/>
    <property type="match status" value="1"/>
</dbReference>
<dbReference type="InterPro" id="IPR002053">
    <property type="entry name" value="Glyco_hydro_25"/>
</dbReference>
<dbReference type="PANTHER" id="PTHR34135:SF2">
    <property type="entry name" value="LYSOZYME"/>
    <property type="match status" value="1"/>
</dbReference>
<evidence type="ECO:0000256" key="1">
    <source>
        <dbReference type="ARBA" id="ARBA00010646"/>
    </source>
</evidence>
<dbReference type="OrthoDB" id="6590422at2759"/>
<proteinExistence type="inferred from homology"/>
<gene>
    <name evidence="2" type="ORF">ACJ73_04841</name>
</gene>
<dbReference type="GO" id="GO:0003796">
    <property type="term" value="F:lysozyme activity"/>
    <property type="evidence" value="ECO:0007669"/>
    <property type="project" value="InterPro"/>
</dbReference>
<dbReference type="InterPro" id="IPR017853">
    <property type="entry name" value="GH"/>
</dbReference>